<reference evidence="2" key="1">
    <citation type="journal article" date="2019" name="Sci. Rep.">
        <title>Draft genome of Tanacetum cinerariifolium, the natural source of mosquito coil.</title>
        <authorList>
            <person name="Yamashiro T."/>
            <person name="Shiraishi A."/>
            <person name="Satake H."/>
            <person name="Nakayama K."/>
        </authorList>
    </citation>
    <scope>NUCLEOTIDE SEQUENCE</scope>
</reference>
<gene>
    <name evidence="2" type="ORF">Tci_928654</name>
</gene>
<feature type="non-terminal residue" evidence="2">
    <location>
        <position position="89"/>
    </location>
</feature>
<protein>
    <submittedName>
        <fullName evidence="2">Uncharacterized protein</fullName>
    </submittedName>
</protein>
<comment type="caution">
    <text evidence="2">The sequence shown here is derived from an EMBL/GenBank/DDBJ whole genome shotgun (WGS) entry which is preliminary data.</text>
</comment>
<evidence type="ECO:0000256" key="1">
    <source>
        <dbReference type="SAM" id="MobiDB-lite"/>
    </source>
</evidence>
<feature type="non-terminal residue" evidence="2">
    <location>
        <position position="1"/>
    </location>
</feature>
<proteinExistence type="predicted"/>
<sequence>KPDQRLRQHHLAQIPGCDAHVGSLYRHTEGEREVQEVPVIRILFAVGKAQGSIFAAPGVEHARVMEAKDHPDQQPGAEDGETGEGVMQR</sequence>
<name>A0A699X9Z4_TANCI</name>
<feature type="region of interest" description="Disordered" evidence="1">
    <location>
        <begin position="64"/>
        <end position="89"/>
    </location>
</feature>
<organism evidence="2">
    <name type="scientific">Tanacetum cinerariifolium</name>
    <name type="common">Dalmatian daisy</name>
    <name type="synonym">Chrysanthemum cinerariifolium</name>
    <dbReference type="NCBI Taxonomy" id="118510"/>
    <lineage>
        <taxon>Eukaryota</taxon>
        <taxon>Viridiplantae</taxon>
        <taxon>Streptophyta</taxon>
        <taxon>Embryophyta</taxon>
        <taxon>Tracheophyta</taxon>
        <taxon>Spermatophyta</taxon>
        <taxon>Magnoliopsida</taxon>
        <taxon>eudicotyledons</taxon>
        <taxon>Gunneridae</taxon>
        <taxon>Pentapetalae</taxon>
        <taxon>asterids</taxon>
        <taxon>campanulids</taxon>
        <taxon>Asterales</taxon>
        <taxon>Asteraceae</taxon>
        <taxon>Asteroideae</taxon>
        <taxon>Anthemideae</taxon>
        <taxon>Anthemidinae</taxon>
        <taxon>Tanacetum</taxon>
    </lineage>
</organism>
<accession>A0A699X9Z4</accession>
<evidence type="ECO:0000313" key="2">
    <source>
        <dbReference type="EMBL" id="GFD56685.1"/>
    </source>
</evidence>
<dbReference type="AlphaFoldDB" id="A0A699X9Z4"/>
<dbReference type="EMBL" id="BKCJ011832237">
    <property type="protein sequence ID" value="GFD56685.1"/>
    <property type="molecule type" value="Genomic_DNA"/>
</dbReference>